<feature type="region of interest" description="Disordered" evidence="1">
    <location>
        <begin position="333"/>
        <end position="353"/>
    </location>
</feature>
<name>A0A936NBV2_9ACTN</name>
<evidence type="ECO:0000313" key="2">
    <source>
        <dbReference type="EMBL" id="MBK9296182.1"/>
    </source>
</evidence>
<accession>A0A936NBV2</accession>
<protein>
    <submittedName>
        <fullName evidence="2">Sucrase ferredoxin</fullName>
    </submittedName>
</protein>
<comment type="caution">
    <text evidence="2">The sequence shown here is derived from an EMBL/GenBank/DDBJ whole genome shotgun (WGS) entry which is preliminary data.</text>
</comment>
<dbReference type="CDD" id="cd03062">
    <property type="entry name" value="TRX_Fd_Sucrase"/>
    <property type="match status" value="1"/>
</dbReference>
<dbReference type="EMBL" id="JADJZA010000001">
    <property type="protein sequence ID" value="MBK9296182.1"/>
    <property type="molecule type" value="Genomic_DNA"/>
</dbReference>
<evidence type="ECO:0000313" key="3">
    <source>
        <dbReference type="Proteomes" id="UP000727993"/>
    </source>
</evidence>
<organism evidence="2 3">
    <name type="scientific">Candidatus Neomicrothrix subdominans</name>
    <dbReference type="NCBI Taxonomy" id="2954438"/>
    <lineage>
        <taxon>Bacteria</taxon>
        <taxon>Bacillati</taxon>
        <taxon>Actinomycetota</taxon>
        <taxon>Acidimicrobiia</taxon>
        <taxon>Acidimicrobiales</taxon>
        <taxon>Microthrixaceae</taxon>
        <taxon>Candidatus Neomicrothrix</taxon>
    </lineage>
</organism>
<dbReference type="InterPro" id="IPR036249">
    <property type="entry name" value="Thioredoxin-like_sf"/>
</dbReference>
<dbReference type="SUPFAM" id="SSF52833">
    <property type="entry name" value="Thioredoxin-like"/>
    <property type="match status" value="1"/>
</dbReference>
<dbReference type="AlphaFoldDB" id="A0A936NBV2"/>
<dbReference type="Pfam" id="PF06999">
    <property type="entry name" value="Suc_Fer-like"/>
    <property type="match status" value="1"/>
</dbReference>
<proteinExistence type="predicted"/>
<gene>
    <name evidence="2" type="ORF">IPN02_04790</name>
</gene>
<sequence length="353" mass="38144">MAPFSCARAAMERSEAIFATASGVRRWLLVEVRGPWGHNAALDSDLGDFVDKAWLATNKERGIRTLNVRRNLRRASAGDSSTNGRAGDGGVELIYIDPAVPGGRAGRTWHRVVDGLPDVAAATADLPGVARSGEPEGWTSWDRPLTLVCTHGRHDSCCATFGRPTIRHLRESRWADSAWETSHVGGDRFAANLVLLPDSLYFGRCDPESAEAVLEAYEDGRIHLSNYRGRSTLGFTQQAAEYFVRTEVGLDRLDAVGGVHRLEQPKRGDGASTLRFRVATGRGTADGHPRSIDDVVGYDVTLERTTQPSPTPLTCKGNDGVSYPVYRLVDLTESSENDAADRPAGEGSTAPTG</sequence>
<dbReference type="Proteomes" id="UP000727993">
    <property type="component" value="Unassembled WGS sequence"/>
</dbReference>
<reference evidence="2 3" key="1">
    <citation type="submission" date="2020-10" db="EMBL/GenBank/DDBJ databases">
        <title>Connecting structure to function with the recovery of over 1000 high-quality activated sludge metagenome-assembled genomes encoding full-length rRNA genes using long-read sequencing.</title>
        <authorList>
            <person name="Singleton C.M."/>
            <person name="Petriglieri F."/>
            <person name="Kristensen J.M."/>
            <person name="Kirkegaard R.H."/>
            <person name="Michaelsen T.Y."/>
            <person name="Andersen M.H."/>
            <person name="Karst S.M."/>
            <person name="Dueholm M.S."/>
            <person name="Nielsen P.H."/>
            <person name="Albertsen M."/>
        </authorList>
    </citation>
    <scope>NUCLEOTIDE SEQUENCE [LARGE SCALE GENOMIC DNA]</scope>
    <source>
        <strain evidence="2">Lyne_18-Q3-R50-59_MAXAC.006</strain>
    </source>
</reference>
<evidence type="ECO:0000256" key="1">
    <source>
        <dbReference type="SAM" id="MobiDB-lite"/>
    </source>
</evidence>
<dbReference type="InterPro" id="IPR009737">
    <property type="entry name" value="Aim32/Apd1-like"/>
</dbReference>